<keyword evidence="1" id="KW-0812">Transmembrane</keyword>
<keyword evidence="1" id="KW-1133">Transmembrane helix</keyword>
<keyword evidence="1" id="KW-0472">Membrane</keyword>
<reference evidence="2 3" key="1">
    <citation type="submission" date="2013-12" db="EMBL/GenBank/DDBJ databases">
        <title>A Varibaculum cambriense genome reconstructed from a premature infant gut community with otherwise low bacterial novelty that shifts toward anaerobic metabolism during the third week of life.</title>
        <authorList>
            <person name="Brown C.T."/>
            <person name="Sharon I."/>
            <person name="Thomas B.C."/>
            <person name="Castelle C.J."/>
            <person name="Morowitz M.J."/>
            <person name="Banfield J.F."/>
        </authorList>
    </citation>
    <scope>NUCLEOTIDE SEQUENCE [LARGE SCALE GENOMIC DNA]</scope>
    <source>
        <strain evidence="3">DORA_11</strain>
    </source>
</reference>
<dbReference type="EMBL" id="AZMJ01000555">
    <property type="protein sequence ID" value="ETI98302.1"/>
    <property type="molecule type" value="Genomic_DNA"/>
</dbReference>
<proteinExistence type="predicted"/>
<evidence type="ECO:0000256" key="1">
    <source>
        <dbReference type="SAM" id="Phobius"/>
    </source>
</evidence>
<feature type="non-terminal residue" evidence="2">
    <location>
        <position position="1"/>
    </location>
</feature>
<sequence>LALITSFSMSSIGGACIGFVVLQILSRRNLLHKEA</sequence>
<organism evidence="2 3">
    <name type="scientific">Veillonella dispar DORA_11</name>
    <dbReference type="NCBI Taxonomy" id="1403949"/>
    <lineage>
        <taxon>Bacteria</taxon>
        <taxon>Bacillati</taxon>
        <taxon>Bacillota</taxon>
        <taxon>Negativicutes</taxon>
        <taxon>Veillonellales</taxon>
        <taxon>Veillonellaceae</taxon>
        <taxon>Veillonella</taxon>
    </lineage>
</organism>
<dbReference type="AlphaFoldDB" id="W1UX82"/>
<accession>W1UX82</accession>
<evidence type="ECO:0000313" key="2">
    <source>
        <dbReference type="EMBL" id="ETI98302.1"/>
    </source>
</evidence>
<comment type="caution">
    <text evidence="2">The sequence shown here is derived from an EMBL/GenBank/DDBJ whole genome shotgun (WGS) entry which is preliminary data.</text>
</comment>
<protein>
    <submittedName>
        <fullName evidence="2">Protein ThiW</fullName>
    </submittedName>
</protein>
<evidence type="ECO:0000313" key="3">
    <source>
        <dbReference type="Proteomes" id="UP000018855"/>
    </source>
</evidence>
<dbReference type="Proteomes" id="UP000018855">
    <property type="component" value="Unassembled WGS sequence"/>
</dbReference>
<name>W1UX82_9FIRM</name>
<feature type="transmembrane region" description="Helical" evidence="1">
    <location>
        <begin position="6"/>
        <end position="25"/>
    </location>
</feature>
<gene>
    <name evidence="2" type="ORF">Q619_VDC00555G0061</name>
</gene>